<dbReference type="AlphaFoldDB" id="A0AAV7P0V9"/>
<protein>
    <submittedName>
        <fullName evidence="1">Uncharacterized protein</fullName>
    </submittedName>
</protein>
<proteinExistence type="predicted"/>
<organism evidence="1 2">
    <name type="scientific">Pleurodeles waltl</name>
    <name type="common">Iberian ribbed newt</name>
    <dbReference type="NCBI Taxonomy" id="8319"/>
    <lineage>
        <taxon>Eukaryota</taxon>
        <taxon>Metazoa</taxon>
        <taxon>Chordata</taxon>
        <taxon>Craniata</taxon>
        <taxon>Vertebrata</taxon>
        <taxon>Euteleostomi</taxon>
        <taxon>Amphibia</taxon>
        <taxon>Batrachia</taxon>
        <taxon>Caudata</taxon>
        <taxon>Salamandroidea</taxon>
        <taxon>Salamandridae</taxon>
        <taxon>Pleurodelinae</taxon>
        <taxon>Pleurodeles</taxon>
    </lineage>
</organism>
<dbReference type="Proteomes" id="UP001066276">
    <property type="component" value="Chromosome 8"/>
</dbReference>
<evidence type="ECO:0000313" key="1">
    <source>
        <dbReference type="EMBL" id="KAJ1120258.1"/>
    </source>
</evidence>
<comment type="caution">
    <text evidence="1">The sequence shown here is derived from an EMBL/GenBank/DDBJ whole genome shotgun (WGS) entry which is preliminary data.</text>
</comment>
<reference evidence="1" key="1">
    <citation type="journal article" date="2022" name="bioRxiv">
        <title>Sequencing and chromosome-scale assembly of the giantPleurodeles waltlgenome.</title>
        <authorList>
            <person name="Brown T."/>
            <person name="Elewa A."/>
            <person name="Iarovenko S."/>
            <person name="Subramanian E."/>
            <person name="Araus A.J."/>
            <person name="Petzold A."/>
            <person name="Susuki M."/>
            <person name="Suzuki K.-i.T."/>
            <person name="Hayashi T."/>
            <person name="Toyoda A."/>
            <person name="Oliveira C."/>
            <person name="Osipova E."/>
            <person name="Leigh N.D."/>
            <person name="Simon A."/>
            <person name="Yun M.H."/>
        </authorList>
    </citation>
    <scope>NUCLEOTIDE SEQUENCE</scope>
    <source>
        <strain evidence="1">20211129_DDA</strain>
        <tissue evidence="1">Liver</tissue>
    </source>
</reference>
<name>A0AAV7P0V9_PLEWA</name>
<sequence length="134" mass="14940">MREWGRKWLFSPTQECASQWQSFSSQPDHGLRANLLLIGRPRRDVCLQVVTQGGRIEVTSLGSSRGCPLRGGQRSRYEWRVCVLLRSITTLRVSGEASPTGCNAPLRGTLVFSVADSSRRGLHRDPQGGPYRSQ</sequence>
<evidence type="ECO:0000313" key="2">
    <source>
        <dbReference type="Proteomes" id="UP001066276"/>
    </source>
</evidence>
<keyword evidence="2" id="KW-1185">Reference proteome</keyword>
<gene>
    <name evidence="1" type="ORF">NDU88_008432</name>
</gene>
<accession>A0AAV7P0V9</accession>
<dbReference type="EMBL" id="JANPWB010000012">
    <property type="protein sequence ID" value="KAJ1120258.1"/>
    <property type="molecule type" value="Genomic_DNA"/>
</dbReference>